<evidence type="ECO:0000256" key="1">
    <source>
        <dbReference type="SAM" id="MobiDB-lite"/>
    </source>
</evidence>
<feature type="compositionally biased region" description="Basic and acidic residues" evidence="1">
    <location>
        <begin position="71"/>
        <end position="89"/>
    </location>
</feature>
<reference evidence="3 4" key="1">
    <citation type="submission" date="2019-02" db="EMBL/GenBank/DDBJ databases">
        <title>Deep-cultivation of Planctomycetes and their phenomic and genomic characterization uncovers novel biology.</title>
        <authorList>
            <person name="Wiegand S."/>
            <person name="Jogler M."/>
            <person name="Boedeker C."/>
            <person name="Pinto D."/>
            <person name="Vollmers J."/>
            <person name="Rivas-Marin E."/>
            <person name="Kohn T."/>
            <person name="Peeters S.H."/>
            <person name="Heuer A."/>
            <person name="Rast P."/>
            <person name="Oberbeckmann S."/>
            <person name="Bunk B."/>
            <person name="Jeske O."/>
            <person name="Meyerdierks A."/>
            <person name="Storesund J.E."/>
            <person name="Kallscheuer N."/>
            <person name="Luecker S."/>
            <person name="Lage O.M."/>
            <person name="Pohl T."/>
            <person name="Merkel B.J."/>
            <person name="Hornburger P."/>
            <person name="Mueller R.-W."/>
            <person name="Bruemmer F."/>
            <person name="Labrenz M."/>
            <person name="Spormann A.M."/>
            <person name="Op Den Camp H."/>
            <person name="Overmann J."/>
            <person name="Amann R."/>
            <person name="Jetten M.S.M."/>
            <person name="Mascher T."/>
            <person name="Medema M.H."/>
            <person name="Devos D.P."/>
            <person name="Kaster A.-K."/>
            <person name="Ovreas L."/>
            <person name="Rohde M."/>
            <person name="Galperin M.Y."/>
            <person name="Jogler C."/>
        </authorList>
    </citation>
    <scope>NUCLEOTIDE SEQUENCE [LARGE SCALE GENOMIC DNA]</scope>
    <source>
        <strain evidence="3 4">Pla52o</strain>
    </source>
</reference>
<dbReference type="OrthoDB" id="283572at2"/>
<organism evidence="3 4">
    <name type="scientific">Novipirellula galeiformis</name>
    <dbReference type="NCBI Taxonomy" id="2528004"/>
    <lineage>
        <taxon>Bacteria</taxon>
        <taxon>Pseudomonadati</taxon>
        <taxon>Planctomycetota</taxon>
        <taxon>Planctomycetia</taxon>
        <taxon>Pirellulales</taxon>
        <taxon>Pirellulaceae</taxon>
        <taxon>Novipirellula</taxon>
    </lineage>
</organism>
<feature type="transmembrane region" description="Helical" evidence="2">
    <location>
        <begin position="12"/>
        <end position="31"/>
    </location>
</feature>
<keyword evidence="4" id="KW-1185">Reference proteome</keyword>
<name>A0A5C6CT53_9BACT</name>
<dbReference type="Proteomes" id="UP000316304">
    <property type="component" value="Unassembled WGS sequence"/>
</dbReference>
<dbReference type="RefSeq" id="WP_146593017.1">
    <property type="nucleotide sequence ID" value="NZ_SJPT01000001.1"/>
</dbReference>
<dbReference type="AlphaFoldDB" id="A0A5C6CT53"/>
<evidence type="ECO:0008006" key="5">
    <source>
        <dbReference type="Google" id="ProtNLM"/>
    </source>
</evidence>
<sequence>MPDIFLNTTVQAGLSLLILCILIAAAFYLVSSYRGYNANDRDTACDTLANLKEMHLRGDISEAEYRTIETTTRRQLADRIQSEPSRPQDEGAAEA</sequence>
<evidence type="ECO:0000256" key="2">
    <source>
        <dbReference type="SAM" id="Phobius"/>
    </source>
</evidence>
<feature type="region of interest" description="Disordered" evidence="1">
    <location>
        <begin position="71"/>
        <end position="95"/>
    </location>
</feature>
<accession>A0A5C6CT53</accession>
<keyword evidence="2" id="KW-0472">Membrane</keyword>
<evidence type="ECO:0000313" key="4">
    <source>
        <dbReference type="Proteomes" id="UP000316304"/>
    </source>
</evidence>
<protein>
    <recommendedName>
        <fullName evidence="5">SHOCT domain-containing protein</fullName>
    </recommendedName>
</protein>
<proteinExistence type="predicted"/>
<comment type="caution">
    <text evidence="3">The sequence shown here is derived from an EMBL/GenBank/DDBJ whole genome shotgun (WGS) entry which is preliminary data.</text>
</comment>
<gene>
    <name evidence="3" type="ORF">Pla52o_05700</name>
</gene>
<evidence type="ECO:0000313" key="3">
    <source>
        <dbReference type="EMBL" id="TWU26717.1"/>
    </source>
</evidence>
<dbReference type="EMBL" id="SJPT01000001">
    <property type="protein sequence ID" value="TWU26717.1"/>
    <property type="molecule type" value="Genomic_DNA"/>
</dbReference>
<keyword evidence="2" id="KW-1133">Transmembrane helix</keyword>
<keyword evidence="2" id="KW-0812">Transmembrane</keyword>